<dbReference type="SMART" id="SM00563">
    <property type="entry name" value="PlsC"/>
    <property type="match status" value="1"/>
</dbReference>
<comment type="subcellular location">
    <subcellularLocation>
        <location evidence="1 15">Cell membrane</location>
        <topology evidence="1 15">Peripheral membrane protein</topology>
        <orientation evidence="1 15">Cytoplasmic side</orientation>
    </subcellularLocation>
</comment>
<reference evidence="17 18" key="1">
    <citation type="submission" date="2019-05" db="EMBL/GenBank/DDBJ databases">
        <title>Genome sequences of Thalassotalea litorea 1K03283.</title>
        <authorList>
            <person name="Zhang D."/>
        </authorList>
    </citation>
    <scope>NUCLEOTIDE SEQUENCE [LARGE SCALE GENOMIC DNA]</scope>
    <source>
        <strain evidence="17 18">MCCC 1K03283</strain>
    </source>
</reference>
<keyword evidence="10 15" id="KW-0472">Membrane</keyword>
<evidence type="ECO:0000256" key="5">
    <source>
        <dbReference type="ARBA" id="ARBA00013113"/>
    </source>
</evidence>
<comment type="similarity">
    <text evidence="4 15">Belongs to the GPAT/DAPAT family.</text>
</comment>
<evidence type="ECO:0000259" key="16">
    <source>
        <dbReference type="SMART" id="SM00563"/>
    </source>
</evidence>
<dbReference type="Pfam" id="PF19277">
    <property type="entry name" value="GPAT_C"/>
    <property type="match status" value="1"/>
</dbReference>
<comment type="pathway">
    <text evidence="3">Lipid metabolism.</text>
</comment>
<dbReference type="PANTHER" id="PTHR12563:SF17">
    <property type="entry name" value="DIHYDROXYACETONE PHOSPHATE ACYLTRANSFERASE"/>
    <property type="match status" value="1"/>
</dbReference>
<evidence type="ECO:0000256" key="13">
    <source>
        <dbReference type="ARBA" id="ARBA00023315"/>
    </source>
</evidence>
<dbReference type="GO" id="GO:0016024">
    <property type="term" value="P:CDP-diacylglycerol biosynthetic process"/>
    <property type="evidence" value="ECO:0007669"/>
    <property type="project" value="UniProtKB-UniRule"/>
</dbReference>
<dbReference type="InterPro" id="IPR028354">
    <property type="entry name" value="GPAT_PlsB"/>
</dbReference>
<evidence type="ECO:0000256" key="8">
    <source>
        <dbReference type="ARBA" id="ARBA00022516"/>
    </source>
</evidence>
<comment type="domain">
    <text evidence="15">The HXXXXD motif is essential for acyltransferase activity and may constitute the binding site for the phosphate moiety of the glycerol-3-phosphate.</text>
</comment>
<dbReference type="InterPro" id="IPR022284">
    <property type="entry name" value="GPAT/DHAPAT"/>
</dbReference>
<comment type="catalytic activity">
    <reaction evidence="14 15">
        <text>sn-glycerol 3-phosphate + an acyl-CoA = a 1-acyl-sn-glycero-3-phosphate + CoA</text>
        <dbReference type="Rhea" id="RHEA:15325"/>
        <dbReference type="ChEBI" id="CHEBI:57287"/>
        <dbReference type="ChEBI" id="CHEBI:57597"/>
        <dbReference type="ChEBI" id="CHEBI:57970"/>
        <dbReference type="ChEBI" id="CHEBI:58342"/>
        <dbReference type="EC" id="2.3.1.15"/>
    </reaction>
</comment>
<dbReference type="EC" id="2.3.1.15" evidence="5 15"/>
<protein>
    <recommendedName>
        <fullName evidence="6 15">Glycerol-3-phosphate acyltransferase</fullName>
        <shortName evidence="15">GPAT</shortName>
        <ecNumber evidence="5 15">2.3.1.15</ecNumber>
    </recommendedName>
</protein>
<keyword evidence="13 15" id="KW-0012">Acyltransferase</keyword>
<dbReference type="InterPro" id="IPR045520">
    <property type="entry name" value="GPAT/DHAPAT_C"/>
</dbReference>
<organism evidence="17 18">
    <name type="scientific">Thalassotalea litorea</name>
    <dbReference type="NCBI Taxonomy" id="2020715"/>
    <lineage>
        <taxon>Bacteria</taxon>
        <taxon>Pseudomonadati</taxon>
        <taxon>Pseudomonadota</taxon>
        <taxon>Gammaproteobacteria</taxon>
        <taxon>Alteromonadales</taxon>
        <taxon>Colwelliaceae</taxon>
        <taxon>Thalassotalea</taxon>
    </lineage>
</organism>
<dbReference type="GO" id="GO:0005886">
    <property type="term" value="C:plasma membrane"/>
    <property type="evidence" value="ECO:0007669"/>
    <property type="project" value="UniProtKB-SubCell"/>
</dbReference>
<evidence type="ECO:0000256" key="11">
    <source>
        <dbReference type="ARBA" id="ARBA00023209"/>
    </source>
</evidence>
<accession>A0A5R9IJJ1</accession>
<dbReference type="UniPathway" id="UPA00557">
    <property type="reaction ID" value="UER00612"/>
</dbReference>
<keyword evidence="7 15" id="KW-1003">Cell membrane</keyword>
<dbReference type="RefSeq" id="WP_138320141.1">
    <property type="nucleotide sequence ID" value="NZ_VCBC01000010.1"/>
</dbReference>
<dbReference type="PIRSF" id="PIRSF500064">
    <property type="entry name" value="GPAT"/>
    <property type="match status" value="1"/>
</dbReference>
<dbReference type="NCBIfam" id="NF003441">
    <property type="entry name" value="PRK04974.1"/>
    <property type="match status" value="1"/>
</dbReference>
<comment type="caution">
    <text evidence="17">The sequence shown here is derived from an EMBL/GenBank/DDBJ whole genome shotgun (WGS) entry which is preliminary data.</text>
</comment>
<dbReference type="OrthoDB" id="335193at2"/>
<dbReference type="Proteomes" id="UP000307790">
    <property type="component" value="Unassembled WGS sequence"/>
</dbReference>
<evidence type="ECO:0000313" key="18">
    <source>
        <dbReference type="Proteomes" id="UP000307790"/>
    </source>
</evidence>
<dbReference type="Pfam" id="PF01553">
    <property type="entry name" value="Acyltransferase"/>
    <property type="match status" value="1"/>
</dbReference>
<evidence type="ECO:0000256" key="14">
    <source>
        <dbReference type="ARBA" id="ARBA00048427"/>
    </source>
</evidence>
<dbReference type="AlphaFoldDB" id="A0A5R9IJJ1"/>
<dbReference type="CDD" id="cd07993">
    <property type="entry name" value="LPLAT_DHAPAT-like"/>
    <property type="match status" value="1"/>
</dbReference>
<dbReference type="InterPro" id="IPR041728">
    <property type="entry name" value="GPAT/DHAPAT_LPLAT"/>
</dbReference>
<evidence type="ECO:0000256" key="7">
    <source>
        <dbReference type="ARBA" id="ARBA00022475"/>
    </source>
</evidence>
<sequence>MRSLFYFLLSWPIKMLVRCKIVPDNPAQSLDLENNKSVFYITRHQSASDLLALQMTCKKLNLPDPLQVVEINGSKFNRCLCLDKPASVLPWRDVGDTHAIEQGQALLKHHQNNPQEDAKLVPVNILWGRAPHKEKADVGTVIADQESPSWFRKFWIVLFSGRDTLVRFSKAVSFREMAEQQGSDEVAAHKLIRIARFHFHRQKIAATGPRLMGRQQKFIALFANPAIKRVISDEAKTKGVSEEVVKKQALGMMTEIAADYRDSTIRLGQRILAWLWNRLYDDIEVKHGDRLRELSQSGHEIIYVPCHRSHMDYLLLTYVIYQQGLATPRIAAGINLDFWPAGPIFRKAGAFFIRRSFKGNRLYSTIFREYLGLLFSRGYPVKYYTEGGRSRTGRLLQPKTGMLAMTIQSMLKGIDRPLTLVPVYLGYEHVMEVASYHKELKGSSKQKESAFGIIKAIRKLRNYGHGYVNFGEPININEFLNKQVPDWKKSIDPIDPPKPSWLTPAVNAMANEVMTEINKAVALNSVTLTALVLLTAEQHAMTREELIEYLNFFLDVQRKAPYSEEMSIPVEDGEALIEQVIKLNKVEVKDDKLGQILSLGKSASLEMGYYRNNIIHAFILPSLLCRLLKSYEKLTTEDLTDSVSTLMSLFRAELFLWPEREQIKLQIENLLGTFADQNLVKQSKAGYWSIIDEHEQGYTLTLMASCVSETIQRYAIVMKLISQLQPVSRTSLESDATALASRMSTLHNINAPEFIDRKAQSSIINALRDHKYIYSDDNGSFVANESFAALDQLIRDLTEDDVLQSILHS</sequence>
<feature type="short sequence motif" description="HXXXXD motif" evidence="15">
    <location>
        <begin position="306"/>
        <end position="311"/>
    </location>
</feature>
<evidence type="ECO:0000256" key="3">
    <source>
        <dbReference type="ARBA" id="ARBA00005189"/>
    </source>
</evidence>
<evidence type="ECO:0000256" key="1">
    <source>
        <dbReference type="ARBA" id="ARBA00004413"/>
    </source>
</evidence>
<keyword evidence="18" id="KW-1185">Reference proteome</keyword>
<evidence type="ECO:0000256" key="10">
    <source>
        <dbReference type="ARBA" id="ARBA00023136"/>
    </source>
</evidence>
<gene>
    <name evidence="15 17" type="primary">plsB</name>
    <name evidence="17" type="ORF">FE810_11180</name>
</gene>
<evidence type="ECO:0000256" key="2">
    <source>
        <dbReference type="ARBA" id="ARBA00004765"/>
    </source>
</evidence>
<evidence type="ECO:0000256" key="15">
    <source>
        <dbReference type="HAMAP-Rule" id="MF_00393"/>
    </source>
</evidence>
<dbReference type="SUPFAM" id="SSF69593">
    <property type="entry name" value="Glycerol-3-phosphate (1)-acyltransferase"/>
    <property type="match status" value="1"/>
</dbReference>
<evidence type="ECO:0000313" key="17">
    <source>
        <dbReference type="EMBL" id="TLU64643.1"/>
    </source>
</evidence>
<dbReference type="EMBL" id="VCBC01000010">
    <property type="protein sequence ID" value="TLU64643.1"/>
    <property type="molecule type" value="Genomic_DNA"/>
</dbReference>
<dbReference type="PANTHER" id="PTHR12563">
    <property type="entry name" value="GLYCEROL-3-PHOSPHATE ACYLTRANSFERASE"/>
    <property type="match status" value="1"/>
</dbReference>
<dbReference type="PIRSF" id="PIRSF000437">
    <property type="entry name" value="GPAT_DHAPAT"/>
    <property type="match status" value="1"/>
</dbReference>
<evidence type="ECO:0000256" key="6">
    <source>
        <dbReference type="ARBA" id="ARBA00013432"/>
    </source>
</evidence>
<comment type="pathway">
    <text evidence="2 15">Phospholipid metabolism; CDP-diacylglycerol biosynthesis; CDP-diacylglycerol from sn-glycerol 3-phosphate: step 1/3.</text>
</comment>
<dbReference type="NCBIfam" id="TIGR03703">
    <property type="entry name" value="plsB"/>
    <property type="match status" value="1"/>
</dbReference>
<dbReference type="HAMAP" id="MF_00393">
    <property type="entry name" value="Glyc3P_acyltrans"/>
    <property type="match status" value="1"/>
</dbReference>
<evidence type="ECO:0000256" key="9">
    <source>
        <dbReference type="ARBA" id="ARBA00022679"/>
    </source>
</evidence>
<evidence type="ECO:0000256" key="4">
    <source>
        <dbReference type="ARBA" id="ARBA00007937"/>
    </source>
</evidence>
<dbReference type="InterPro" id="IPR002123">
    <property type="entry name" value="Plipid/glycerol_acylTrfase"/>
</dbReference>
<feature type="domain" description="Phospholipid/glycerol acyltransferase" evidence="16">
    <location>
        <begin position="301"/>
        <end position="428"/>
    </location>
</feature>
<proteinExistence type="inferred from homology"/>
<name>A0A5R9IJJ1_9GAMM</name>
<keyword evidence="11 15" id="KW-0594">Phospholipid biosynthesis</keyword>
<dbReference type="GO" id="GO:0004366">
    <property type="term" value="F:glycerol-3-phosphate O-acyltransferase activity"/>
    <property type="evidence" value="ECO:0007669"/>
    <property type="project" value="UniProtKB-UniRule"/>
</dbReference>
<keyword evidence="12 15" id="KW-1208">Phospholipid metabolism</keyword>
<evidence type="ECO:0000256" key="12">
    <source>
        <dbReference type="ARBA" id="ARBA00023264"/>
    </source>
</evidence>
<keyword evidence="9 15" id="KW-0808">Transferase</keyword>
<keyword evidence="15" id="KW-0443">Lipid metabolism</keyword>
<dbReference type="GO" id="GO:0006631">
    <property type="term" value="P:fatty acid metabolic process"/>
    <property type="evidence" value="ECO:0007669"/>
    <property type="project" value="TreeGrafter"/>
</dbReference>
<keyword evidence="8 15" id="KW-0444">Lipid biosynthesis</keyword>